<feature type="active site" description="Charge relay system" evidence="7">
    <location>
        <position position="225"/>
    </location>
</feature>
<comment type="function">
    <text evidence="8">Serine hydrolase involved in the detoxification of formaldehyde.</text>
</comment>
<organism evidence="9 10">
    <name type="scientific">Vagococcus intermedius</name>
    <dbReference type="NCBI Taxonomy" id="2991418"/>
    <lineage>
        <taxon>Bacteria</taxon>
        <taxon>Bacillati</taxon>
        <taxon>Bacillota</taxon>
        <taxon>Bacilli</taxon>
        <taxon>Lactobacillales</taxon>
        <taxon>Enterococcaceae</taxon>
        <taxon>Vagococcus</taxon>
    </lineage>
</organism>
<keyword evidence="3 8" id="KW-0719">Serine esterase</keyword>
<gene>
    <name evidence="9" type="primary">fghA</name>
    <name evidence="9" type="ORF">OL234_06115</name>
</gene>
<dbReference type="Pfam" id="PF00756">
    <property type="entry name" value="Esterase"/>
    <property type="match status" value="1"/>
</dbReference>
<dbReference type="InterPro" id="IPR014186">
    <property type="entry name" value="S-formylglutathione_hydrol"/>
</dbReference>
<dbReference type="AlphaFoldDB" id="A0AAF0CTQ6"/>
<dbReference type="KEGG" id="vie:OL234_06115"/>
<dbReference type="GO" id="GO:0005829">
    <property type="term" value="C:cytosol"/>
    <property type="evidence" value="ECO:0007669"/>
    <property type="project" value="TreeGrafter"/>
</dbReference>
<dbReference type="RefSeq" id="WP_275468363.1">
    <property type="nucleotide sequence ID" value="NZ_CP110232.1"/>
</dbReference>
<evidence type="ECO:0000313" key="10">
    <source>
        <dbReference type="Proteomes" id="UP001179647"/>
    </source>
</evidence>
<keyword evidence="10" id="KW-1185">Reference proteome</keyword>
<evidence type="ECO:0000256" key="7">
    <source>
        <dbReference type="PIRSR" id="PIRSR614186-1"/>
    </source>
</evidence>
<dbReference type="EC" id="3.1.2.12" evidence="2 6"/>
<dbReference type="GO" id="GO:0046294">
    <property type="term" value="P:formaldehyde catabolic process"/>
    <property type="evidence" value="ECO:0007669"/>
    <property type="project" value="InterPro"/>
</dbReference>
<comment type="catalytic activity">
    <reaction evidence="5 8">
        <text>S-formylglutathione + H2O = formate + glutathione + H(+)</text>
        <dbReference type="Rhea" id="RHEA:14961"/>
        <dbReference type="ChEBI" id="CHEBI:15377"/>
        <dbReference type="ChEBI" id="CHEBI:15378"/>
        <dbReference type="ChEBI" id="CHEBI:15740"/>
        <dbReference type="ChEBI" id="CHEBI:57688"/>
        <dbReference type="ChEBI" id="CHEBI:57925"/>
        <dbReference type="EC" id="3.1.2.12"/>
    </reaction>
</comment>
<reference evidence="9" key="1">
    <citation type="submission" date="2022-10" db="EMBL/GenBank/DDBJ databases">
        <title>Vagococcus sp. isolated from poultry meat.</title>
        <authorList>
            <person name="Johansson P."/>
            <person name="Bjorkroth J."/>
        </authorList>
    </citation>
    <scope>NUCLEOTIDE SEQUENCE</scope>
    <source>
        <strain evidence="9">STAA11</strain>
    </source>
</reference>
<evidence type="ECO:0000256" key="2">
    <source>
        <dbReference type="ARBA" id="ARBA00012479"/>
    </source>
</evidence>
<keyword evidence="4 8" id="KW-0378">Hydrolase</keyword>
<feature type="active site" description="Charge relay system" evidence="7">
    <location>
        <position position="258"/>
    </location>
</feature>
<accession>A0AAF0CTQ6</accession>
<sequence>MIAEVIERHYSFEGEMLKYRHQSEVLACEMTFSLYLPTLVTKKDYSLIWWLSGLTCTDDNFTQKSGFQKYAAAHEVAVIIPDTSPRGIEIPDSPDWDLGQGASFYVNATEEPWQKNYQMYSYLTEELPKIVSDLIPNLSGNESIMGHSMGGHGALMVGLKNPTRFSAISAFAPILSPSQVPWGQKAFTHYLGKDKSSWEQWDATNLITKPFQHKLPILITQGSEDNFYENQLQEYSFLATAKENKQNINYQKVVGYDHSYFTIASFMEEHFKFHVTNMENQ</sequence>
<dbReference type="EMBL" id="CP110232">
    <property type="protein sequence ID" value="WEG72562.1"/>
    <property type="molecule type" value="Genomic_DNA"/>
</dbReference>
<evidence type="ECO:0000256" key="1">
    <source>
        <dbReference type="ARBA" id="ARBA00005622"/>
    </source>
</evidence>
<dbReference type="NCBIfam" id="TIGR02821">
    <property type="entry name" value="fghA_ester_D"/>
    <property type="match status" value="1"/>
</dbReference>
<evidence type="ECO:0000256" key="6">
    <source>
        <dbReference type="NCBIfam" id="TIGR02821"/>
    </source>
</evidence>
<dbReference type="InterPro" id="IPR029058">
    <property type="entry name" value="AB_hydrolase_fold"/>
</dbReference>
<evidence type="ECO:0000256" key="8">
    <source>
        <dbReference type="RuleBase" id="RU363068"/>
    </source>
</evidence>
<dbReference type="PANTHER" id="PTHR10061">
    <property type="entry name" value="S-FORMYLGLUTATHIONE HYDROLASE"/>
    <property type="match status" value="1"/>
</dbReference>
<dbReference type="Proteomes" id="UP001179647">
    <property type="component" value="Chromosome"/>
</dbReference>
<dbReference type="GO" id="GO:0018738">
    <property type="term" value="F:S-formylglutathione hydrolase activity"/>
    <property type="evidence" value="ECO:0007669"/>
    <property type="project" value="UniProtKB-UniRule"/>
</dbReference>
<proteinExistence type="inferred from homology"/>
<name>A0AAF0CTQ6_9ENTE</name>
<dbReference type="SUPFAM" id="SSF53474">
    <property type="entry name" value="alpha/beta-Hydrolases"/>
    <property type="match status" value="1"/>
</dbReference>
<dbReference type="FunFam" id="3.40.50.1820:FF:000002">
    <property type="entry name" value="S-formylglutathione hydrolase"/>
    <property type="match status" value="1"/>
</dbReference>
<evidence type="ECO:0000313" key="9">
    <source>
        <dbReference type="EMBL" id="WEG72562.1"/>
    </source>
</evidence>
<evidence type="ECO:0000256" key="3">
    <source>
        <dbReference type="ARBA" id="ARBA00022487"/>
    </source>
</evidence>
<dbReference type="InterPro" id="IPR000801">
    <property type="entry name" value="Esterase-like"/>
</dbReference>
<dbReference type="PANTHER" id="PTHR10061:SF0">
    <property type="entry name" value="S-FORMYLGLUTATHIONE HYDROLASE"/>
    <property type="match status" value="1"/>
</dbReference>
<protein>
    <recommendedName>
        <fullName evidence="2 6">S-formylglutathione hydrolase</fullName>
        <ecNumber evidence="2 6">3.1.2.12</ecNumber>
    </recommendedName>
</protein>
<dbReference type="Gene3D" id="3.40.50.1820">
    <property type="entry name" value="alpha/beta hydrolase"/>
    <property type="match status" value="1"/>
</dbReference>
<evidence type="ECO:0000256" key="4">
    <source>
        <dbReference type="ARBA" id="ARBA00022801"/>
    </source>
</evidence>
<feature type="active site" description="Charge relay system" evidence="7">
    <location>
        <position position="148"/>
    </location>
</feature>
<evidence type="ECO:0000256" key="5">
    <source>
        <dbReference type="ARBA" id="ARBA00047590"/>
    </source>
</evidence>
<dbReference type="GO" id="GO:0052689">
    <property type="term" value="F:carboxylic ester hydrolase activity"/>
    <property type="evidence" value="ECO:0007669"/>
    <property type="project" value="UniProtKB-KW"/>
</dbReference>
<comment type="similarity">
    <text evidence="1 8">Belongs to the esterase D family.</text>
</comment>